<protein>
    <submittedName>
        <fullName evidence="1">Uncharacterized protein</fullName>
    </submittedName>
</protein>
<dbReference type="HOGENOM" id="CLU_2290591_0_0_6"/>
<name>A0A077NL45_XENBV</name>
<evidence type="ECO:0000313" key="1">
    <source>
        <dbReference type="EMBL" id="CDG99218.1"/>
    </source>
</evidence>
<dbReference type="EMBL" id="CBSW010000288">
    <property type="protein sequence ID" value="CDG99218.1"/>
    <property type="molecule type" value="Genomic_DNA"/>
</dbReference>
<comment type="caution">
    <text evidence="1">The sequence shown here is derived from an EMBL/GenBank/DDBJ whole genome shotgun (WGS) entry which is preliminary data.</text>
</comment>
<dbReference type="Proteomes" id="UP000028511">
    <property type="component" value="Unassembled WGS sequence"/>
</dbReference>
<sequence>MKYFKNNYEERKFRHNALPIDAEFKSTLKHRYTIILDYITDYLANDNLIYVKDDKLEIRNCENEDRFVNSYGGIRHLYYYDGSVLLVDSDIETKNNYLFFK</sequence>
<organism evidence="1">
    <name type="scientific">Xenorhabdus bovienii str. puntauvense</name>
    <dbReference type="NCBI Taxonomy" id="1398201"/>
    <lineage>
        <taxon>Bacteria</taxon>
        <taxon>Pseudomonadati</taxon>
        <taxon>Pseudomonadota</taxon>
        <taxon>Gammaproteobacteria</taxon>
        <taxon>Enterobacterales</taxon>
        <taxon>Morganellaceae</taxon>
        <taxon>Xenorhabdus</taxon>
    </lineage>
</organism>
<reference evidence="1" key="1">
    <citation type="submission" date="2013-07" db="EMBL/GenBank/DDBJ databases">
        <title>Sub-species coevolution in mutualistic symbiosis.</title>
        <authorList>
            <person name="Murfin K."/>
            <person name="Klassen J."/>
            <person name="Lee M."/>
            <person name="Forst S."/>
            <person name="Stock P."/>
            <person name="Goodrich-Blair H."/>
        </authorList>
    </citation>
    <scope>NUCLEOTIDE SEQUENCE [LARGE SCALE GENOMIC DNA]</scope>
    <source>
        <strain evidence="1">Puntauvense</strain>
    </source>
</reference>
<proteinExistence type="predicted"/>
<dbReference type="AlphaFoldDB" id="A0A077NL45"/>
<gene>
    <name evidence="1" type="ORF">XBP1_800002</name>
</gene>
<accession>A0A077NL45</accession>